<dbReference type="Proteomes" id="UP000203096">
    <property type="component" value="Segment"/>
</dbReference>
<name>W8EIT6_9CAUD</name>
<dbReference type="RefSeq" id="YP_009009274.1">
    <property type="nucleotide sequence ID" value="NC_023600.1"/>
</dbReference>
<proteinExistence type="predicted"/>
<gene>
    <name evidence="1" type="ORF">Jolie1_074</name>
</gene>
<dbReference type="GeneID" id="18505938"/>
<accession>W8EIT6</accession>
<protein>
    <submittedName>
        <fullName evidence="1">Uncharacterized protein</fullName>
    </submittedName>
</protein>
<reference evidence="1 2" key="1">
    <citation type="journal article" date="2014" name="Genome Announc.">
        <title>Complete genome sequences of nine mycobacteriophages.</title>
        <authorList>
            <person name="Franceschelli J.J."/>
            <person name="Suarez C.A."/>
            <person name="Teran L."/>
            <person name="Raya R.R."/>
            <person name="Morbidoni H.R."/>
        </authorList>
    </citation>
    <scope>NUCLEOTIDE SEQUENCE [LARGE SCALE GENOMIC DNA]</scope>
</reference>
<evidence type="ECO:0000313" key="1">
    <source>
        <dbReference type="EMBL" id="AHJ88574.1"/>
    </source>
</evidence>
<sequence length="71" mass="8129">MKTVSHGMDVAKQRRKFIQRIVDAPDVGGLRPNPHVQYLEYLLSLFDASVAAGQPRPASEWLPWYEEEFDA</sequence>
<organism evidence="1 2">
    <name type="scientific">Mycobacterium phage Julie1</name>
    <dbReference type="NCBI Taxonomy" id="1463812"/>
    <lineage>
        <taxon>Viruses</taxon>
        <taxon>Duplodnaviria</taxon>
        <taxon>Heunggongvirae</taxon>
        <taxon>Uroviricota</taxon>
        <taxon>Caudoviricetes</taxon>
        <taxon>Bclasvirinae</taxon>
        <taxon>Julieunavirus</taxon>
        <taxon>Julieunavirus julie1</taxon>
    </lineage>
</organism>
<keyword evidence="2" id="KW-1185">Reference proteome</keyword>
<evidence type="ECO:0000313" key="2">
    <source>
        <dbReference type="Proteomes" id="UP000203096"/>
    </source>
</evidence>
<dbReference type="EMBL" id="KJ433976">
    <property type="protein sequence ID" value="AHJ88574.1"/>
    <property type="molecule type" value="Genomic_DNA"/>
</dbReference>
<dbReference type="KEGG" id="vg:18505938"/>